<name>W6RT60_9HYPH</name>
<keyword evidence="1" id="KW-0812">Transmembrane</keyword>
<keyword evidence="2" id="KW-0614">Plasmid</keyword>
<reference evidence="2" key="1">
    <citation type="submission" date="2013-11" db="EMBL/GenBank/DDBJ databases">
        <title>Draft genome sequence of the broad-host-range Rhizobium sp. LPU83 strain, a member of the low-genetic diversity Oregon-like Rhizobium sp. group.</title>
        <authorList>
            <person name="Wibberg D."/>
            <person name="Puehler A."/>
            <person name="Schlueter A."/>
        </authorList>
    </citation>
    <scope>NUCLEOTIDE SEQUENCE [LARGE SCALE GENOMIC DNA]</scope>
    <source>
        <strain evidence="2">LPU83</strain>
        <plasmid evidence="2">pLPU83d</plasmid>
    </source>
</reference>
<keyword evidence="1" id="KW-0472">Membrane</keyword>
<geneLocation type="plasmid" evidence="2 3">
    <name>pLPU83d</name>
</geneLocation>
<evidence type="ECO:0000313" key="3">
    <source>
        <dbReference type="Proteomes" id="UP000019443"/>
    </source>
</evidence>
<protein>
    <submittedName>
        <fullName evidence="2">Membrane protein</fullName>
    </submittedName>
</protein>
<dbReference type="AlphaFoldDB" id="W6RT60"/>
<keyword evidence="3" id="KW-1185">Reference proteome</keyword>
<dbReference type="PATRIC" id="fig|348824.6.peg.6211"/>
<dbReference type="KEGG" id="rhl:LPU83_pLPU83d_0567"/>
<dbReference type="HOGENOM" id="CLU_3366920_0_0_5"/>
<feature type="transmembrane region" description="Helical" evidence="1">
    <location>
        <begin position="6"/>
        <end position="26"/>
    </location>
</feature>
<evidence type="ECO:0000313" key="2">
    <source>
        <dbReference type="EMBL" id="CDM61938.1"/>
    </source>
</evidence>
<dbReference type="EMBL" id="HG916855">
    <property type="protein sequence ID" value="CDM61938.1"/>
    <property type="molecule type" value="Genomic_DNA"/>
</dbReference>
<sequence length="35" mass="3818">MFGEDHFLPLVLINLMGLAGILVWHIQGSSRPTGP</sequence>
<gene>
    <name evidence="2" type="ORF">LPU83_pLPU83d_0567</name>
</gene>
<evidence type="ECO:0000256" key="1">
    <source>
        <dbReference type="SAM" id="Phobius"/>
    </source>
</evidence>
<proteinExistence type="predicted"/>
<organism evidence="2 3">
    <name type="scientific">Rhizobium favelukesii</name>
    <dbReference type="NCBI Taxonomy" id="348824"/>
    <lineage>
        <taxon>Bacteria</taxon>
        <taxon>Pseudomonadati</taxon>
        <taxon>Pseudomonadota</taxon>
        <taxon>Alphaproteobacteria</taxon>
        <taxon>Hyphomicrobiales</taxon>
        <taxon>Rhizobiaceae</taxon>
        <taxon>Rhizobium/Agrobacterium group</taxon>
        <taxon>Rhizobium</taxon>
    </lineage>
</organism>
<dbReference type="Proteomes" id="UP000019443">
    <property type="component" value="Plasmid pLPU83d"/>
</dbReference>
<keyword evidence="1" id="KW-1133">Transmembrane helix</keyword>
<accession>W6RT60</accession>